<comment type="caution">
    <text evidence="1">The sequence shown here is derived from an EMBL/GenBank/DDBJ whole genome shotgun (WGS) entry which is preliminary data.</text>
</comment>
<gene>
    <name evidence="1" type="primary">ATM</name>
    <name evidence="1" type="ORF">NPIL_663251</name>
</gene>
<keyword evidence="2" id="KW-1185">Reference proteome</keyword>
<dbReference type="Proteomes" id="UP000887013">
    <property type="component" value="Unassembled WGS sequence"/>
</dbReference>
<evidence type="ECO:0000313" key="2">
    <source>
        <dbReference type="Proteomes" id="UP000887013"/>
    </source>
</evidence>
<organism evidence="1 2">
    <name type="scientific">Nephila pilipes</name>
    <name type="common">Giant wood spider</name>
    <name type="synonym">Nephila maculata</name>
    <dbReference type="NCBI Taxonomy" id="299642"/>
    <lineage>
        <taxon>Eukaryota</taxon>
        <taxon>Metazoa</taxon>
        <taxon>Ecdysozoa</taxon>
        <taxon>Arthropoda</taxon>
        <taxon>Chelicerata</taxon>
        <taxon>Arachnida</taxon>
        <taxon>Araneae</taxon>
        <taxon>Araneomorphae</taxon>
        <taxon>Entelegynae</taxon>
        <taxon>Araneoidea</taxon>
        <taxon>Nephilidae</taxon>
        <taxon>Nephila</taxon>
    </lineage>
</organism>
<evidence type="ECO:0000313" key="1">
    <source>
        <dbReference type="EMBL" id="GFT72515.1"/>
    </source>
</evidence>
<name>A0A8X6U257_NEPPI</name>
<proteinExistence type="predicted"/>
<accession>A0A8X6U257</accession>
<feature type="non-terminal residue" evidence="1">
    <location>
        <position position="79"/>
    </location>
</feature>
<dbReference type="EMBL" id="BMAW01021359">
    <property type="protein sequence ID" value="GFT72515.1"/>
    <property type="molecule type" value="Genomic_DNA"/>
</dbReference>
<reference evidence="1" key="1">
    <citation type="submission" date="2020-08" db="EMBL/GenBank/DDBJ databases">
        <title>Multicomponent nature underlies the extraordinary mechanical properties of spider dragline silk.</title>
        <authorList>
            <person name="Kono N."/>
            <person name="Nakamura H."/>
            <person name="Mori M."/>
            <person name="Yoshida Y."/>
            <person name="Ohtoshi R."/>
            <person name="Malay A.D."/>
            <person name="Moran D.A.P."/>
            <person name="Tomita M."/>
            <person name="Numata K."/>
            <person name="Arakawa K."/>
        </authorList>
    </citation>
    <scope>NUCLEOTIDE SEQUENCE</scope>
</reference>
<protein>
    <submittedName>
        <fullName evidence="1">Uncharacterized protein</fullName>
    </submittedName>
</protein>
<sequence>MSESEITRKLKVCLQQLVEGKISERKKKVDELQRLLKQTVYTQYLNRSSARKRNGLQQGTEITITWKAVFSKIKEYIEQ</sequence>
<dbReference type="AlphaFoldDB" id="A0A8X6U257"/>